<feature type="repeat" description="PPR" evidence="2">
    <location>
        <begin position="780"/>
        <end position="814"/>
    </location>
</feature>
<dbReference type="GO" id="GO:0009451">
    <property type="term" value="P:RNA modification"/>
    <property type="evidence" value="ECO:0007669"/>
    <property type="project" value="InterPro"/>
</dbReference>
<keyword evidence="1" id="KW-0677">Repeat</keyword>
<accession>A0A2I0AVE2</accession>
<dbReference type="EC" id="3.6.1.-" evidence="3"/>
<dbReference type="PROSITE" id="PS51375">
    <property type="entry name" value="PPR"/>
    <property type="match status" value="6"/>
</dbReference>
<evidence type="ECO:0000313" key="3">
    <source>
        <dbReference type="EMBL" id="PKA59512.1"/>
    </source>
</evidence>
<feature type="repeat" description="PPR" evidence="2">
    <location>
        <begin position="480"/>
        <end position="514"/>
    </location>
</feature>
<dbReference type="GO" id="GO:0003723">
    <property type="term" value="F:RNA binding"/>
    <property type="evidence" value="ECO:0007669"/>
    <property type="project" value="InterPro"/>
</dbReference>
<keyword evidence="4" id="KW-1185">Reference proteome</keyword>
<dbReference type="EMBL" id="KZ451948">
    <property type="protein sequence ID" value="PKA59512.1"/>
    <property type="molecule type" value="Genomic_DNA"/>
</dbReference>
<dbReference type="FunFam" id="1.25.40.10:FF:000682">
    <property type="entry name" value="Pentatricopeptide repeat-containing protein At3g16610"/>
    <property type="match status" value="1"/>
</dbReference>
<dbReference type="InterPro" id="IPR002885">
    <property type="entry name" value="PPR_rpt"/>
</dbReference>
<feature type="repeat" description="PPR" evidence="2">
    <location>
        <begin position="581"/>
        <end position="615"/>
    </location>
</feature>
<dbReference type="InterPro" id="IPR046960">
    <property type="entry name" value="PPR_At4g14850-like_plant"/>
</dbReference>
<feature type="repeat" description="PPR" evidence="2">
    <location>
        <begin position="278"/>
        <end position="312"/>
    </location>
</feature>
<dbReference type="AlphaFoldDB" id="A0A2I0AVE2"/>
<proteinExistence type="predicted"/>
<dbReference type="Gene3D" id="1.25.40.10">
    <property type="entry name" value="Tetratricopeptide repeat domain"/>
    <property type="match status" value="7"/>
</dbReference>
<evidence type="ECO:0000313" key="4">
    <source>
        <dbReference type="Proteomes" id="UP000236161"/>
    </source>
</evidence>
<dbReference type="FunFam" id="1.25.40.10:FF:000090">
    <property type="entry name" value="Pentatricopeptide repeat-containing protein, chloroplastic"/>
    <property type="match status" value="1"/>
</dbReference>
<dbReference type="GO" id="GO:0016787">
    <property type="term" value="F:hydrolase activity"/>
    <property type="evidence" value="ECO:0007669"/>
    <property type="project" value="UniProtKB-KW"/>
</dbReference>
<protein>
    <submittedName>
        <fullName evidence="3">Pentatricopeptide repeat-containing protein</fullName>
        <ecNumber evidence="3">3.6.1.-</ecNumber>
    </submittedName>
</protein>
<name>A0A2I0AVE2_9ASPA</name>
<dbReference type="Proteomes" id="UP000236161">
    <property type="component" value="Unassembled WGS sequence"/>
</dbReference>
<keyword evidence="3" id="KW-0378">Hydrolase</keyword>
<dbReference type="PANTHER" id="PTHR24015">
    <property type="entry name" value="OS07G0578800 PROTEIN-RELATED"/>
    <property type="match status" value="1"/>
</dbReference>
<dbReference type="NCBIfam" id="TIGR00756">
    <property type="entry name" value="PPR"/>
    <property type="match status" value="4"/>
</dbReference>
<feature type="repeat" description="PPR" evidence="2">
    <location>
        <begin position="177"/>
        <end position="211"/>
    </location>
</feature>
<sequence length="959" mass="106127">MGSEKFLPCLSSPSVLGSLINRCIRVESLFKIHNLVVVNGLTDQVFIVNEAVDKYLSFGQPWLAASVYRSVQRTTLLLQNLVLRSFSNHGFHAYLLSLYAASQSSGSPGSDSFTFSSVIKACAAVSRCRSGKEVHCLILRCGFGNNLIVQTALADFYSKIGLFKHARKVFDGIPERDLVSWNVLISGYSSNGFDQDAFEALREMAIADFTPNASTFVNIIPVCSRLRLRGLGESLHAFALKCGALAEEAMAPTLIAMYAGFGNLTAVKILFDLQDVKDLVLWNSMISAFSQNGKPDDALNTFKFLHFEGQRPNLVTMVSVLSSCSNLCNINYGESVHSIVIKFGLAEQISVVASLVSMYSKFGELQASQHLFNTAPEKNLLLFNSMLSGYVLNGLPGLGLAAFSNIFFQGLNPDSISMINVISCSSMYGDLHYGKSCHAYITRNGFHANISVMNSLLSFYSDFDQFHYALNLFKMMQARNVVSWNTMISAWADAGDTESIVASFKKMGREDVKFDLITIISILPGIYQPEDIAFGMKFHALAIKSGYDSDTSLSNALISMYANCGHVEASHVLFESVAFRTTVSWNALMTAYRKHKAQKEIIKIFNRMKEDGQVLSTVTMLNLLPSCESLLQGKSIHAYSLRNFSNPEDALQTSTMCMYAHFRNFESCRRLFSMMNQNNVIAWNTMMTIFAQNEQADQMLNSFKQMLHAEVDPDSVTMLALVSTCCQMSSIVLAQCTHCFIINKGFGNSTSVINSLIDVYARTGSINAAKRLFDDLQTKDLISWSTMITGYGMHGGGGRAISLFSEMEKAGERPDEITFLSILSACSHGGLVDEGRMFFESMVDKHQIVPRREHYACLIDLLGRGGRLIEAFNLVRMLPFVPSAELLESLLGACHWHGNDEVGEEVAKLILELHPGPSSYVILSNVYSAAGRWEESGRLRCEMRTKEMKKEPGISVMSC</sequence>
<dbReference type="Pfam" id="PF01535">
    <property type="entry name" value="PPR"/>
    <property type="match status" value="6"/>
</dbReference>
<reference evidence="3 4" key="1">
    <citation type="journal article" date="2017" name="Nature">
        <title>The Apostasia genome and the evolution of orchids.</title>
        <authorList>
            <person name="Zhang G.Q."/>
            <person name="Liu K.W."/>
            <person name="Li Z."/>
            <person name="Lohaus R."/>
            <person name="Hsiao Y.Y."/>
            <person name="Niu S.C."/>
            <person name="Wang J.Y."/>
            <person name="Lin Y.C."/>
            <person name="Xu Q."/>
            <person name="Chen L.J."/>
            <person name="Yoshida K."/>
            <person name="Fujiwara S."/>
            <person name="Wang Z.W."/>
            <person name="Zhang Y.Q."/>
            <person name="Mitsuda N."/>
            <person name="Wang M."/>
            <person name="Liu G.H."/>
            <person name="Pecoraro L."/>
            <person name="Huang H.X."/>
            <person name="Xiao X.J."/>
            <person name="Lin M."/>
            <person name="Wu X.Y."/>
            <person name="Wu W.L."/>
            <person name="Chen Y.Y."/>
            <person name="Chang S.B."/>
            <person name="Sakamoto S."/>
            <person name="Ohme-Takagi M."/>
            <person name="Yagi M."/>
            <person name="Zeng S.J."/>
            <person name="Shen C.Y."/>
            <person name="Yeh C.M."/>
            <person name="Luo Y.B."/>
            <person name="Tsai W.C."/>
            <person name="Van de Peer Y."/>
            <person name="Liu Z.J."/>
        </authorList>
    </citation>
    <scope>NUCLEOTIDE SEQUENCE [LARGE SCALE GENOMIC DNA]</scope>
    <source>
        <strain evidence="4">cv. Shenzhen</strain>
        <tissue evidence="3">Stem</tissue>
    </source>
</reference>
<dbReference type="PANTHER" id="PTHR24015:SF553">
    <property type="entry name" value="DYW DOMAIN-CONTAINING PROTEIN"/>
    <property type="match status" value="1"/>
</dbReference>
<dbReference type="Pfam" id="PF20431">
    <property type="entry name" value="E_motif"/>
    <property type="match status" value="1"/>
</dbReference>
<evidence type="ECO:0000256" key="2">
    <source>
        <dbReference type="PROSITE-ProRule" id="PRU00708"/>
    </source>
</evidence>
<dbReference type="OrthoDB" id="1902039at2759"/>
<dbReference type="InterPro" id="IPR046848">
    <property type="entry name" value="E_motif"/>
</dbReference>
<dbReference type="InterPro" id="IPR011990">
    <property type="entry name" value="TPR-like_helical_dom_sf"/>
</dbReference>
<organism evidence="3 4">
    <name type="scientific">Apostasia shenzhenica</name>
    <dbReference type="NCBI Taxonomy" id="1088818"/>
    <lineage>
        <taxon>Eukaryota</taxon>
        <taxon>Viridiplantae</taxon>
        <taxon>Streptophyta</taxon>
        <taxon>Embryophyta</taxon>
        <taxon>Tracheophyta</taxon>
        <taxon>Spermatophyta</taxon>
        <taxon>Magnoliopsida</taxon>
        <taxon>Liliopsida</taxon>
        <taxon>Asparagales</taxon>
        <taxon>Orchidaceae</taxon>
        <taxon>Apostasioideae</taxon>
        <taxon>Apostasia</taxon>
    </lineage>
</organism>
<evidence type="ECO:0000256" key="1">
    <source>
        <dbReference type="ARBA" id="ARBA00022737"/>
    </source>
</evidence>
<gene>
    <name evidence="3" type="primary">PCMP-E88</name>
    <name evidence="3" type="ORF">AXF42_Ash016536</name>
</gene>
<feature type="repeat" description="PPR" evidence="2">
    <location>
        <begin position="679"/>
        <end position="713"/>
    </location>
</feature>
<dbReference type="Pfam" id="PF13041">
    <property type="entry name" value="PPR_2"/>
    <property type="match status" value="2"/>
</dbReference>